<keyword evidence="2" id="KW-0472">Membrane</keyword>
<dbReference type="InterPro" id="IPR010131">
    <property type="entry name" value="MdtP/NodT-like"/>
</dbReference>
<evidence type="ECO:0000313" key="4">
    <source>
        <dbReference type="EMBL" id="MCX5620318.1"/>
    </source>
</evidence>
<keyword evidence="2" id="KW-0812">Transmembrane</keyword>
<dbReference type="RefSeq" id="WP_230880655.1">
    <property type="nucleotide sequence ID" value="NZ_JANIDX010000007.1"/>
</dbReference>
<dbReference type="PANTHER" id="PTHR30203:SF33">
    <property type="entry name" value="BLR4455 PROTEIN"/>
    <property type="match status" value="1"/>
</dbReference>
<dbReference type="PANTHER" id="PTHR30203">
    <property type="entry name" value="OUTER MEMBRANE CATION EFFLUX PROTEIN"/>
    <property type="match status" value="1"/>
</dbReference>
<evidence type="ECO:0000256" key="1">
    <source>
        <dbReference type="ARBA" id="ARBA00007613"/>
    </source>
</evidence>
<reference evidence="4 5" key="1">
    <citation type="submission" date="2022-07" db="EMBL/GenBank/DDBJ databases">
        <title>Bombella genomes.</title>
        <authorList>
            <person name="Harer L."/>
            <person name="Styblova S."/>
            <person name="Ehrmann M."/>
        </authorList>
    </citation>
    <scope>NUCLEOTIDE SEQUENCE [LARGE SCALE GENOMIC DNA]</scope>
    <source>
        <strain evidence="4 5">TMW 2.2556</strain>
    </source>
</reference>
<gene>
    <name evidence="4" type="ORF">NQF89_07760</name>
</gene>
<comment type="similarity">
    <text evidence="1 2">Belongs to the outer membrane factor (OMF) (TC 1.B.17) family.</text>
</comment>
<comment type="subcellular location">
    <subcellularLocation>
        <location evidence="2">Cell membrane</location>
        <topology evidence="2">Lipid-anchor</topology>
    </subcellularLocation>
</comment>
<comment type="caution">
    <text evidence="4">The sequence shown here is derived from an EMBL/GenBank/DDBJ whole genome shotgun (WGS) entry which is preliminary data.</text>
</comment>
<keyword evidence="2" id="KW-0564">Palmitate</keyword>
<keyword evidence="2" id="KW-0449">Lipoprotein</keyword>
<sequence length="558" mass="61287">MPSMTTTPSTLASPVQKTRHWLGRLARHTALGSGLLALTALGACDLAPRYEPPHFVVPDSWQGQAPFAVAQPADATLPTNWWTLLHDPLLDKLEDRAIAENGDLQAAAERFLQARSLVAKARAGLLPHLSLDVGGSDNKQSADRLFRNGATLTQTQEEYAGLASWEPDIWSSIRNRVRINRQAAQQSAAQFAMARLSLEAELASDYIQLRGYDAQIAIYQQSIAYYQRALNVTRTQLKYKAAPRLDLARAEAQLYTTQAALYDIQAAREVTEHAIAVLTNSAPSSFHIDPVTALDFHQPSIPTGVPSALLQRRPDIASAEREMAQANRAIGIARAAFYPHFSLNADAGFEANGFKLANLANSLWTYGARMNIPLFDGGIHRAELQRSWSAYRETRDQYRTTVLSAFREVEDGLSRTNRLALENQALQKAVNANMETQNMTMTLYQGGVGTYLDAIFSQENTLRSRIAQVEVATRLYQADVALIRSLGGGWDVKDLPNMGETLSVGAFQYEGLHHPKQVGDVHASEHPEAHEDLTHDAPDAVGRGTNAHLKPLPIGAMP</sequence>
<keyword evidence="2" id="KW-1134">Transmembrane beta strand</keyword>
<dbReference type="EMBL" id="JANIDX010000007">
    <property type="protein sequence ID" value="MCX5620318.1"/>
    <property type="molecule type" value="Genomic_DNA"/>
</dbReference>
<organism evidence="4 5">
    <name type="scientific">Bombella pollinis</name>
    <dbReference type="NCBI Taxonomy" id="2967337"/>
    <lineage>
        <taxon>Bacteria</taxon>
        <taxon>Pseudomonadati</taxon>
        <taxon>Pseudomonadota</taxon>
        <taxon>Alphaproteobacteria</taxon>
        <taxon>Acetobacterales</taxon>
        <taxon>Acetobacteraceae</taxon>
        <taxon>Bombella</taxon>
    </lineage>
</organism>
<protein>
    <submittedName>
        <fullName evidence="4">Efflux transporter outer membrane subunit</fullName>
    </submittedName>
</protein>
<dbReference type="Gene3D" id="2.20.200.10">
    <property type="entry name" value="Outer membrane efflux proteins (OEP)"/>
    <property type="match status" value="1"/>
</dbReference>
<dbReference type="SUPFAM" id="SSF56954">
    <property type="entry name" value="Outer membrane efflux proteins (OEP)"/>
    <property type="match status" value="1"/>
</dbReference>
<feature type="compositionally biased region" description="Basic and acidic residues" evidence="3">
    <location>
        <begin position="521"/>
        <end position="538"/>
    </location>
</feature>
<proteinExistence type="inferred from homology"/>
<evidence type="ECO:0000313" key="5">
    <source>
        <dbReference type="Proteomes" id="UP001165575"/>
    </source>
</evidence>
<dbReference type="InterPro" id="IPR003423">
    <property type="entry name" value="OMP_efflux"/>
</dbReference>
<evidence type="ECO:0000256" key="2">
    <source>
        <dbReference type="RuleBase" id="RU362097"/>
    </source>
</evidence>
<dbReference type="Proteomes" id="UP001165575">
    <property type="component" value="Unassembled WGS sequence"/>
</dbReference>
<keyword evidence="5" id="KW-1185">Reference proteome</keyword>
<evidence type="ECO:0000256" key="3">
    <source>
        <dbReference type="SAM" id="MobiDB-lite"/>
    </source>
</evidence>
<dbReference type="Gene3D" id="1.20.1600.10">
    <property type="entry name" value="Outer membrane efflux proteins (OEP)"/>
    <property type="match status" value="1"/>
</dbReference>
<name>A0ABT3WN28_9PROT</name>
<dbReference type="NCBIfam" id="TIGR01845">
    <property type="entry name" value="outer_NodT"/>
    <property type="match status" value="1"/>
</dbReference>
<accession>A0ABT3WN28</accession>
<feature type="region of interest" description="Disordered" evidence="3">
    <location>
        <begin position="521"/>
        <end position="558"/>
    </location>
</feature>
<dbReference type="Pfam" id="PF02321">
    <property type="entry name" value="OEP"/>
    <property type="match status" value="2"/>
</dbReference>